<protein>
    <recommendedName>
        <fullName evidence="6">Xylulokinase</fullName>
    </recommendedName>
</protein>
<dbReference type="CDD" id="cd07808">
    <property type="entry name" value="ASKHA_NBD_FGGY_EcXK-like"/>
    <property type="match status" value="1"/>
</dbReference>
<feature type="domain" description="Carbohydrate kinase FGGY N-terminal" evidence="3">
    <location>
        <begin position="6"/>
        <end position="243"/>
    </location>
</feature>
<keyword evidence="2" id="KW-0418">Kinase</keyword>
<dbReference type="Gene3D" id="3.30.420.40">
    <property type="match status" value="2"/>
</dbReference>
<dbReference type="InterPro" id="IPR043129">
    <property type="entry name" value="ATPase_NBD"/>
</dbReference>
<dbReference type="Pfam" id="PF02782">
    <property type="entry name" value="FGGY_C"/>
    <property type="match status" value="1"/>
</dbReference>
<accession>A0A7J3I6H7</accession>
<comment type="caution">
    <text evidence="5">The sequence shown here is derived from an EMBL/GenBank/DDBJ whole genome shotgun (WGS) entry which is preliminary data.</text>
</comment>
<evidence type="ECO:0000259" key="4">
    <source>
        <dbReference type="Pfam" id="PF02782"/>
    </source>
</evidence>
<dbReference type="AlphaFoldDB" id="A0A7J3I6H7"/>
<dbReference type="SUPFAM" id="SSF53067">
    <property type="entry name" value="Actin-like ATPase domain"/>
    <property type="match status" value="2"/>
</dbReference>
<dbReference type="InterPro" id="IPR000577">
    <property type="entry name" value="Carb_kinase_FGGY"/>
</dbReference>
<dbReference type="GO" id="GO:0016301">
    <property type="term" value="F:kinase activity"/>
    <property type="evidence" value="ECO:0007669"/>
    <property type="project" value="UniProtKB-KW"/>
</dbReference>
<dbReference type="EMBL" id="DTAI01000075">
    <property type="protein sequence ID" value="HGN36406.1"/>
    <property type="molecule type" value="Genomic_DNA"/>
</dbReference>
<dbReference type="InterPro" id="IPR018485">
    <property type="entry name" value="FGGY_C"/>
</dbReference>
<evidence type="ECO:0000313" key="5">
    <source>
        <dbReference type="EMBL" id="HGN36406.1"/>
    </source>
</evidence>
<reference evidence="5" key="1">
    <citation type="journal article" date="2020" name="mSystems">
        <title>Genome- and Community-Level Interaction Insights into Carbon Utilization and Element Cycling Functions of Hydrothermarchaeota in Hydrothermal Sediment.</title>
        <authorList>
            <person name="Zhou Z."/>
            <person name="Liu Y."/>
            <person name="Xu W."/>
            <person name="Pan J."/>
            <person name="Luo Z.H."/>
            <person name="Li M."/>
        </authorList>
    </citation>
    <scope>NUCLEOTIDE SEQUENCE [LARGE SCALE GENOMIC DNA]</scope>
    <source>
        <strain evidence="5">SpSt-618</strain>
    </source>
</reference>
<evidence type="ECO:0000259" key="3">
    <source>
        <dbReference type="Pfam" id="PF00370"/>
    </source>
</evidence>
<feature type="domain" description="Carbohydrate kinase FGGY C-terminal" evidence="4">
    <location>
        <begin position="337"/>
        <end position="448"/>
    </location>
</feature>
<gene>
    <name evidence="5" type="ORF">ENT87_02505</name>
</gene>
<evidence type="ECO:0008006" key="6">
    <source>
        <dbReference type="Google" id="ProtNLM"/>
    </source>
</evidence>
<evidence type="ECO:0000256" key="1">
    <source>
        <dbReference type="ARBA" id="ARBA00022679"/>
    </source>
</evidence>
<name>A0A7J3I6H7_9CREN</name>
<dbReference type="GO" id="GO:0005975">
    <property type="term" value="P:carbohydrate metabolic process"/>
    <property type="evidence" value="ECO:0007669"/>
    <property type="project" value="InterPro"/>
</dbReference>
<dbReference type="PIRSF" id="PIRSF000538">
    <property type="entry name" value="GlpK"/>
    <property type="match status" value="1"/>
</dbReference>
<dbReference type="InterPro" id="IPR050406">
    <property type="entry name" value="FGGY_Carb_Kinase"/>
</dbReference>
<dbReference type="Pfam" id="PF00370">
    <property type="entry name" value="FGGY_N"/>
    <property type="match status" value="1"/>
</dbReference>
<dbReference type="InterPro" id="IPR018484">
    <property type="entry name" value="FGGY_N"/>
</dbReference>
<organism evidence="5">
    <name type="scientific">Ignisphaera aggregans</name>
    <dbReference type="NCBI Taxonomy" id="334771"/>
    <lineage>
        <taxon>Archaea</taxon>
        <taxon>Thermoproteota</taxon>
        <taxon>Thermoprotei</taxon>
        <taxon>Desulfurococcales</taxon>
        <taxon>Desulfurococcaceae</taxon>
        <taxon>Ignisphaera</taxon>
    </lineage>
</organism>
<keyword evidence="1" id="KW-0808">Transferase</keyword>
<proteinExistence type="predicted"/>
<dbReference type="PANTHER" id="PTHR43095">
    <property type="entry name" value="SUGAR KINASE"/>
    <property type="match status" value="1"/>
</dbReference>
<sequence length="499" mass="55928">MHQDVVIGVDIGTSACKAIAIDSEGRMLTQSQAMYSPTSPRPGWFELDPNTFVDAFTTVIHDILKKVPANRVEGIGLDGISNSPILIDEKMKPLRPCILWMDGRGVEYIPLILRSLDVEGITPTLPVTPLITLVKLLWIKENESEVWSSTRYVLQPKDYVRMWLTNTVATDPSDASVTMMFNSKTFGWADYVERVFGIELRKLPEIVTSYKIIGYTTENIAKQTGLPEGIPVTIGCADGVADVLAAGLSRESDSLIRLGTAGVFSLILDRYIPDGKRYYIFAHVEPGRWVIQRMFPFGIPHRWFLKTFYNRELEYAESKGLDPYAYIENMLLTDIERVENEMEELVFIPNIKLFEDPASFLGVFAGIGSMHTKIHLMLALLQGLACATRETVDIVSQKLGLAIDRIRLVGGGSKSTLIRRMIASLLNARVETVKYHDASIGAAILSTVGIGMHRSFEEAINNFIVLDQTVEPDEHLQASLPKVYEKYLRFRRALNTHVL</sequence>
<evidence type="ECO:0000256" key="2">
    <source>
        <dbReference type="ARBA" id="ARBA00022777"/>
    </source>
</evidence>